<dbReference type="KEGG" id="cva:CVAR_1972"/>
<dbReference type="AlphaFoldDB" id="G0HGF6"/>
<proteinExistence type="predicted"/>
<dbReference type="InterPro" id="IPR041698">
    <property type="entry name" value="Methyltransf_25"/>
</dbReference>
<dbReference type="Pfam" id="PF13649">
    <property type="entry name" value="Methyltransf_25"/>
    <property type="match status" value="1"/>
</dbReference>
<dbReference type="eggNOG" id="COG2226">
    <property type="taxonomic scope" value="Bacteria"/>
</dbReference>
<protein>
    <submittedName>
        <fullName evidence="2">Putative methyltransferase</fullName>
    </submittedName>
</protein>
<dbReference type="InterPro" id="IPR050508">
    <property type="entry name" value="Methyltransf_Superfamily"/>
</dbReference>
<dbReference type="EMBL" id="CP002917">
    <property type="protein sequence ID" value="AEK37323.1"/>
    <property type="molecule type" value="Genomic_DNA"/>
</dbReference>
<organism evidence="2 3">
    <name type="scientific">Corynebacterium variabile (strain DSM 44702 / CIP 107183 / JCM 12073 / NCIMB 30131)</name>
    <name type="common">Corynebacterium mooreparkense</name>
    <dbReference type="NCBI Taxonomy" id="858619"/>
    <lineage>
        <taxon>Bacteria</taxon>
        <taxon>Bacillati</taxon>
        <taxon>Actinomycetota</taxon>
        <taxon>Actinomycetes</taxon>
        <taxon>Mycobacteriales</taxon>
        <taxon>Corynebacteriaceae</taxon>
        <taxon>Corynebacterium</taxon>
    </lineage>
</organism>
<evidence type="ECO:0000313" key="2">
    <source>
        <dbReference type="EMBL" id="AEK37323.1"/>
    </source>
</evidence>
<evidence type="ECO:0000313" key="3">
    <source>
        <dbReference type="Proteomes" id="UP000006659"/>
    </source>
</evidence>
<dbReference type="STRING" id="858619.CVAR_1972"/>
<dbReference type="SUPFAM" id="SSF53335">
    <property type="entry name" value="S-adenosyl-L-methionine-dependent methyltransferases"/>
    <property type="match status" value="1"/>
</dbReference>
<accession>G0HGF6</accession>
<dbReference type="Proteomes" id="UP000006659">
    <property type="component" value="Chromosome"/>
</dbReference>
<keyword evidence="2" id="KW-0808">Transferase</keyword>
<evidence type="ECO:0000259" key="1">
    <source>
        <dbReference type="Pfam" id="PF13649"/>
    </source>
</evidence>
<name>G0HGF6_CORVD</name>
<keyword evidence="2" id="KW-0489">Methyltransferase</keyword>
<dbReference type="RefSeq" id="WP_014010479.1">
    <property type="nucleotide sequence ID" value="NC_015859.1"/>
</dbReference>
<dbReference type="HOGENOM" id="CLU_060397_1_0_11"/>
<sequence>MTGDSTRAAYSARAAEYAELLGSIDHAAAPDINRITEWARGISGPVLDVGCGAGQWTQLLTDLGCEAEGIDPVPEFIDIAQDTHPDITFWVGRAEDLGVPDGSLGGVLAWYSLIHTDPSLISDALTEFARCVRPGGRLALGFFTGPSLEPFDHAITTAWFWPVEQLQRKVEEAGFTVTDTGTRTDPGTRPHGAILATL</sequence>
<reference evidence="2 3" key="1">
    <citation type="journal article" date="2011" name="BMC Genomics">
        <title>Complete genome sequence of Corynebacterium variabile DSM 44702 isolated from the surface of smear-ripened cheeses and insights into cheese ripening and flavor generation.</title>
        <authorList>
            <person name="Schroeder J."/>
            <person name="Maus I."/>
            <person name="Trost E."/>
            <person name="Tauch A."/>
        </authorList>
    </citation>
    <scope>NUCLEOTIDE SEQUENCE [LARGE SCALE GENOMIC DNA]</scope>
    <source>
        <strain evidence="3">DSM 44702 / JCM 12073 / NCIMB 30131</strain>
    </source>
</reference>
<dbReference type="GO" id="GO:0008168">
    <property type="term" value="F:methyltransferase activity"/>
    <property type="evidence" value="ECO:0007669"/>
    <property type="project" value="UniProtKB-KW"/>
</dbReference>
<dbReference type="GO" id="GO:0032259">
    <property type="term" value="P:methylation"/>
    <property type="evidence" value="ECO:0007669"/>
    <property type="project" value="UniProtKB-KW"/>
</dbReference>
<dbReference type="InterPro" id="IPR029063">
    <property type="entry name" value="SAM-dependent_MTases_sf"/>
</dbReference>
<gene>
    <name evidence="2" type="ordered locus">CVAR_1972</name>
</gene>
<dbReference type="CDD" id="cd02440">
    <property type="entry name" value="AdoMet_MTases"/>
    <property type="match status" value="1"/>
</dbReference>
<dbReference type="Gene3D" id="3.40.50.150">
    <property type="entry name" value="Vaccinia Virus protein VP39"/>
    <property type="match status" value="1"/>
</dbReference>
<feature type="domain" description="Methyltransferase" evidence="1">
    <location>
        <begin position="46"/>
        <end position="136"/>
    </location>
</feature>
<dbReference type="PANTHER" id="PTHR42912">
    <property type="entry name" value="METHYLTRANSFERASE"/>
    <property type="match status" value="1"/>
</dbReference>